<dbReference type="Proteomes" id="UP001195769">
    <property type="component" value="Unassembled WGS sequence"/>
</dbReference>
<accession>A0AAD4HFW6</accession>
<dbReference type="AlphaFoldDB" id="A0AAD4HFW6"/>
<sequence>MSTSFNHASSASERINTSTLITIVDNNHDVILFEPTFNMLVSFSSVPTINIEFIGYVLQYPNPEQPVIYPLYSPPLGLDALKSQLAVVGYLETPIVHSSALELPGFEVPLFAAVAQAMETTIPFLNLRWVWGRTGLDTVLHGVYHYMDVARAHESEVKVHLTAYPFGNYVSVPGIDTSVDRLTIAQMTWIGSSAMTLDTPHTTVGHQQPRPGKKVQAVHSLHQIMEMCLNWRRALAYLRMLLRIAICCGHCDNPHLLVNVDFSMRRLELIRSIWPECLLRANVASEDLEPVLTKVTQLPMSHSDVLVLASPWVTQFLYDNRHVVVNSMDDPRIFGLCGFFGLAQRGIIVDLLKMLMYPHAHMLPIEINGFATFLMHQIAKELIYHMIFRTTSTCCIRFTIADLEPATFRTVANPPVETLALVGSSCYQALWARLLSLCGANEMMPDYPSAAQIHSELREMAVMLLQQENDLNIARLRAELRQLCLIIEMDVYRIGQSNAARPSNAD</sequence>
<evidence type="ECO:0000313" key="1">
    <source>
        <dbReference type="EMBL" id="KAG1894029.1"/>
    </source>
</evidence>
<dbReference type="GeneID" id="64662478"/>
<dbReference type="EMBL" id="JABBWK010000086">
    <property type="protein sequence ID" value="KAG1894029.1"/>
    <property type="molecule type" value="Genomic_DNA"/>
</dbReference>
<protein>
    <submittedName>
        <fullName evidence="1">Uncharacterized protein</fullName>
    </submittedName>
</protein>
<proteinExistence type="predicted"/>
<evidence type="ECO:0000313" key="2">
    <source>
        <dbReference type="Proteomes" id="UP001195769"/>
    </source>
</evidence>
<dbReference type="RefSeq" id="XP_041219605.1">
    <property type="nucleotide sequence ID" value="XM_041368180.1"/>
</dbReference>
<comment type="caution">
    <text evidence="1">The sequence shown here is derived from an EMBL/GenBank/DDBJ whole genome shotgun (WGS) entry which is preliminary data.</text>
</comment>
<reference evidence="1" key="1">
    <citation type="journal article" date="2020" name="New Phytol.">
        <title>Comparative genomics reveals dynamic genome evolution in host specialist ectomycorrhizal fungi.</title>
        <authorList>
            <person name="Lofgren L.A."/>
            <person name="Nguyen N.H."/>
            <person name="Vilgalys R."/>
            <person name="Ruytinx J."/>
            <person name="Liao H.L."/>
            <person name="Branco S."/>
            <person name="Kuo A."/>
            <person name="LaButti K."/>
            <person name="Lipzen A."/>
            <person name="Andreopoulos W."/>
            <person name="Pangilinan J."/>
            <person name="Riley R."/>
            <person name="Hundley H."/>
            <person name="Na H."/>
            <person name="Barry K."/>
            <person name="Grigoriev I.V."/>
            <person name="Stajich J.E."/>
            <person name="Kennedy P.G."/>
        </authorList>
    </citation>
    <scope>NUCLEOTIDE SEQUENCE</scope>
    <source>
        <strain evidence="1">FC203</strain>
    </source>
</reference>
<name>A0AAD4HFW6_9AGAM</name>
<keyword evidence="2" id="KW-1185">Reference proteome</keyword>
<organism evidence="1 2">
    <name type="scientific">Suillus fuscotomentosus</name>
    <dbReference type="NCBI Taxonomy" id="1912939"/>
    <lineage>
        <taxon>Eukaryota</taxon>
        <taxon>Fungi</taxon>
        <taxon>Dikarya</taxon>
        <taxon>Basidiomycota</taxon>
        <taxon>Agaricomycotina</taxon>
        <taxon>Agaricomycetes</taxon>
        <taxon>Agaricomycetidae</taxon>
        <taxon>Boletales</taxon>
        <taxon>Suillineae</taxon>
        <taxon>Suillaceae</taxon>
        <taxon>Suillus</taxon>
    </lineage>
</organism>
<gene>
    <name evidence="1" type="ORF">F5891DRAFT_1195717</name>
</gene>